<name>A0ABP6GBS4_9ACTN</name>
<organism evidence="2 3">
    <name type="scientific">Actinocorallia aurantiaca</name>
    <dbReference type="NCBI Taxonomy" id="46204"/>
    <lineage>
        <taxon>Bacteria</taxon>
        <taxon>Bacillati</taxon>
        <taxon>Actinomycetota</taxon>
        <taxon>Actinomycetes</taxon>
        <taxon>Streptosporangiales</taxon>
        <taxon>Thermomonosporaceae</taxon>
        <taxon>Actinocorallia</taxon>
    </lineage>
</organism>
<keyword evidence="1" id="KW-1133">Transmembrane helix</keyword>
<keyword evidence="3" id="KW-1185">Reference proteome</keyword>
<sequence>MDNPHVFKTLFARSSNFFWYASVGLLLIAAWMVLKGSYLVVPAVPLAAVAAFSMWVSFSFRGAQVEISENGIAGHGFLGVPFIRWSEVSKVSTTRALGLNYVLVGSYSDPDDFRLGPFTRGDMEKITEIWETRPD</sequence>
<comment type="caution">
    <text evidence="2">The sequence shown here is derived from an EMBL/GenBank/DDBJ whole genome shotgun (WGS) entry which is preliminary data.</text>
</comment>
<evidence type="ECO:0000313" key="3">
    <source>
        <dbReference type="Proteomes" id="UP001501842"/>
    </source>
</evidence>
<feature type="transmembrane region" description="Helical" evidence="1">
    <location>
        <begin position="40"/>
        <end position="58"/>
    </location>
</feature>
<gene>
    <name evidence="2" type="ORF">GCM10010439_09930</name>
</gene>
<dbReference type="Proteomes" id="UP001501842">
    <property type="component" value="Unassembled WGS sequence"/>
</dbReference>
<protein>
    <recommendedName>
        <fullName evidence="4">PH domain-containing protein</fullName>
    </recommendedName>
</protein>
<evidence type="ECO:0000256" key="1">
    <source>
        <dbReference type="SAM" id="Phobius"/>
    </source>
</evidence>
<feature type="transmembrane region" description="Helical" evidence="1">
    <location>
        <begin position="17"/>
        <end position="34"/>
    </location>
</feature>
<evidence type="ECO:0008006" key="4">
    <source>
        <dbReference type="Google" id="ProtNLM"/>
    </source>
</evidence>
<accession>A0ABP6GBS4</accession>
<keyword evidence="1" id="KW-0812">Transmembrane</keyword>
<reference evidence="3" key="1">
    <citation type="journal article" date="2019" name="Int. J. Syst. Evol. Microbiol.">
        <title>The Global Catalogue of Microorganisms (GCM) 10K type strain sequencing project: providing services to taxonomists for standard genome sequencing and annotation.</title>
        <authorList>
            <consortium name="The Broad Institute Genomics Platform"/>
            <consortium name="The Broad Institute Genome Sequencing Center for Infectious Disease"/>
            <person name="Wu L."/>
            <person name="Ma J."/>
        </authorList>
    </citation>
    <scope>NUCLEOTIDE SEQUENCE [LARGE SCALE GENOMIC DNA]</scope>
    <source>
        <strain evidence="3">JCM 8201</strain>
    </source>
</reference>
<keyword evidence="1" id="KW-0472">Membrane</keyword>
<proteinExistence type="predicted"/>
<dbReference type="EMBL" id="BAAATZ010000003">
    <property type="protein sequence ID" value="GAA2720914.1"/>
    <property type="molecule type" value="Genomic_DNA"/>
</dbReference>
<evidence type="ECO:0000313" key="2">
    <source>
        <dbReference type="EMBL" id="GAA2720914.1"/>
    </source>
</evidence>